<accession>A0A9W9DZV0</accession>
<dbReference type="EMBL" id="JANVFS010000004">
    <property type="protein sequence ID" value="KAJ4493159.1"/>
    <property type="molecule type" value="Genomic_DNA"/>
</dbReference>
<dbReference type="AlphaFoldDB" id="A0A9W9DZV0"/>
<feature type="domain" description="Helitron helicase-like" evidence="1">
    <location>
        <begin position="4"/>
        <end position="64"/>
    </location>
</feature>
<protein>
    <recommendedName>
        <fullName evidence="1">Helitron helicase-like domain-containing protein</fullName>
    </recommendedName>
</protein>
<dbReference type="Proteomes" id="UP001150238">
    <property type="component" value="Unassembled WGS sequence"/>
</dbReference>
<gene>
    <name evidence="2" type="ORF">C8J55DRAFT_418386</name>
</gene>
<dbReference type="InterPro" id="IPR025476">
    <property type="entry name" value="Helitron_helicase-like"/>
</dbReference>
<dbReference type="Pfam" id="PF14214">
    <property type="entry name" value="Helitron_like_N"/>
    <property type="match status" value="1"/>
</dbReference>
<reference evidence="2" key="2">
    <citation type="journal article" date="2023" name="Proc. Natl. Acad. Sci. U.S.A.">
        <title>A global phylogenomic analysis of the shiitake genus Lentinula.</title>
        <authorList>
            <person name="Sierra-Patev S."/>
            <person name="Min B."/>
            <person name="Naranjo-Ortiz M."/>
            <person name="Looney B."/>
            <person name="Konkel Z."/>
            <person name="Slot J.C."/>
            <person name="Sakamoto Y."/>
            <person name="Steenwyk J.L."/>
            <person name="Rokas A."/>
            <person name="Carro J."/>
            <person name="Camarero S."/>
            <person name="Ferreira P."/>
            <person name="Molpeceres G."/>
            <person name="Ruiz-Duenas F.J."/>
            <person name="Serrano A."/>
            <person name="Henrissat B."/>
            <person name="Drula E."/>
            <person name="Hughes K.W."/>
            <person name="Mata J.L."/>
            <person name="Ishikawa N.K."/>
            <person name="Vargas-Isla R."/>
            <person name="Ushijima S."/>
            <person name="Smith C.A."/>
            <person name="Donoghue J."/>
            <person name="Ahrendt S."/>
            <person name="Andreopoulos W."/>
            <person name="He G."/>
            <person name="LaButti K."/>
            <person name="Lipzen A."/>
            <person name="Ng V."/>
            <person name="Riley R."/>
            <person name="Sandor L."/>
            <person name="Barry K."/>
            <person name="Martinez A.T."/>
            <person name="Xiao Y."/>
            <person name="Gibbons J.G."/>
            <person name="Terashima K."/>
            <person name="Grigoriev I.V."/>
            <person name="Hibbett D."/>
        </authorList>
    </citation>
    <scope>NUCLEOTIDE SEQUENCE</scope>
    <source>
        <strain evidence="2">Sp2 HRB7682 ss15</strain>
    </source>
</reference>
<name>A0A9W9DZV0_9AGAR</name>
<evidence type="ECO:0000313" key="2">
    <source>
        <dbReference type="EMBL" id="KAJ4493159.1"/>
    </source>
</evidence>
<organism evidence="2 3">
    <name type="scientific">Lentinula lateritia</name>
    <dbReference type="NCBI Taxonomy" id="40482"/>
    <lineage>
        <taxon>Eukaryota</taxon>
        <taxon>Fungi</taxon>
        <taxon>Dikarya</taxon>
        <taxon>Basidiomycota</taxon>
        <taxon>Agaricomycotina</taxon>
        <taxon>Agaricomycetes</taxon>
        <taxon>Agaricomycetidae</taxon>
        <taxon>Agaricales</taxon>
        <taxon>Marasmiineae</taxon>
        <taxon>Omphalotaceae</taxon>
        <taxon>Lentinula</taxon>
    </lineage>
</organism>
<reference evidence="2" key="1">
    <citation type="submission" date="2022-08" db="EMBL/GenBank/DDBJ databases">
        <authorList>
            <consortium name="DOE Joint Genome Institute"/>
            <person name="Min B."/>
            <person name="Riley R."/>
            <person name="Sierra-Patev S."/>
            <person name="Naranjo-Ortiz M."/>
            <person name="Looney B."/>
            <person name="Konkel Z."/>
            <person name="Slot J.C."/>
            <person name="Sakamoto Y."/>
            <person name="Steenwyk J.L."/>
            <person name="Rokas A."/>
            <person name="Carro J."/>
            <person name="Camarero S."/>
            <person name="Ferreira P."/>
            <person name="Molpeceres G."/>
            <person name="Ruiz-Duenas F.J."/>
            <person name="Serrano A."/>
            <person name="Henrissat B."/>
            <person name="Drula E."/>
            <person name="Hughes K.W."/>
            <person name="Mata J.L."/>
            <person name="Ishikawa N.K."/>
            <person name="Vargas-Isla R."/>
            <person name="Ushijima S."/>
            <person name="Smith C.A."/>
            <person name="Ahrendt S."/>
            <person name="Andreopoulos W."/>
            <person name="He G."/>
            <person name="Labutti K."/>
            <person name="Lipzen A."/>
            <person name="Ng V."/>
            <person name="Sandor L."/>
            <person name="Barry K."/>
            <person name="Martinez A.T."/>
            <person name="Xiao Y."/>
            <person name="Gibbons J.G."/>
            <person name="Terashima K."/>
            <person name="Hibbett D.S."/>
            <person name="Grigoriev I.V."/>
        </authorList>
    </citation>
    <scope>NUCLEOTIDE SEQUENCE</scope>
    <source>
        <strain evidence="2">Sp2 HRB7682 ss15</strain>
    </source>
</reference>
<evidence type="ECO:0000259" key="1">
    <source>
        <dbReference type="Pfam" id="PF14214"/>
    </source>
</evidence>
<evidence type="ECO:0000313" key="3">
    <source>
        <dbReference type="Proteomes" id="UP001150238"/>
    </source>
</evidence>
<comment type="caution">
    <text evidence="2">The sequence shown here is derived from an EMBL/GenBank/DDBJ whole genome shotgun (WGS) entry which is preliminary data.</text>
</comment>
<sequence>MLVAKNPVIAAKFFNIYLKAFIRDLLGYDPNDKELTGGILGVVKGYYGCVEAQGRGTLHCHMMVWLEGGLNPNEIHEKAVSNPDSPFCRRLIAFLDDTISNSVPAARSNCPIIPSTGFHPCSVRGMTMSGYHGYDSDSEDVLQQDLRNLVHSCQVHKHTATCYKYCKDSSKPKECRFGLDDSNIDFESCFDPDTGELNLQCLDGLVNNFILRAIRCNMDIKFIGSGASAKAVLYYITNYITKSQLKAHVAYAALERAVRRLDEQCPEDSELTICAKKLFQKCAYSMISQQELSAQQVNTYLLDLEDHFTSHKYKNLYWVQIKNLVDNELPSPECQSAHKAFKSVLTTFTDGPVVTTNEALDGNLSSGICDEHESNDALAEDDEEVGIAVGVDGSLVAKASQADDYCYRPVSVKDLCLWEQVAQCKKLHKVWQNVNVIDFVDENEALEDSIEDCDEGSNSKDPVIIPTLNELLEHSSH</sequence>
<proteinExistence type="predicted"/>